<dbReference type="Proteomes" id="UP000887013">
    <property type="component" value="Unassembled WGS sequence"/>
</dbReference>
<keyword evidence="4" id="KW-1185">Reference proteome</keyword>
<organism evidence="3 4">
    <name type="scientific">Nephila pilipes</name>
    <name type="common">Giant wood spider</name>
    <name type="synonym">Nephila maculata</name>
    <dbReference type="NCBI Taxonomy" id="299642"/>
    <lineage>
        <taxon>Eukaryota</taxon>
        <taxon>Metazoa</taxon>
        <taxon>Ecdysozoa</taxon>
        <taxon>Arthropoda</taxon>
        <taxon>Chelicerata</taxon>
        <taxon>Arachnida</taxon>
        <taxon>Araneae</taxon>
        <taxon>Araneomorphae</taxon>
        <taxon>Entelegynae</taxon>
        <taxon>Araneoidea</taxon>
        <taxon>Nephilidae</taxon>
        <taxon>Nephila</taxon>
    </lineage>
</organism>
<sequence>MARTKQTSPDGEGHSQAAGTSTNADSLGDTAEEIVIEMADISATGSIGEEPSKEDVRKCDNINFAINQLVQTNNIIFTLEAKKNTILLFPNYYGPNELEGVRRELTRFKEERSKHQ</sequence>
<evidence type="ECO:0000313" key="4">
    <source>
        <dbReference type="Proteomes" id="UP000887013"/>
    </source>
</evidence>
<dbReference type="AlphaFoldDB" id="A0A8X6NUK0"/>
<comment type="caution">
    <text evidence="3">The sequence shown here is derived from an EMBL/GenBank/DDBJ whole genome shotgun (WGS) entry which is preliminary data.</text>
</comment>
<dbReference type="EMBL" id="BMAW01047833">
    <property type="protein sequence ID" value="GFS62912.1"/>
    <property type="molecule type" value="Genomic_DNA"/>
</dbReference>
<reference evidence="3" key="1">
    <citation type="submission" date="2020-08" db="EMBL/GenBank/DDBJ databases">
        <title>Multicomponent nature underlies the extraordinary mechanical properties of spider dragline silk.</title>
        <authorList>
            <person name="Kono N."/>
            <person name="Nakamura H."/>
            <person name="Mori M."/>
            <person name="Yoshida Y."/>
            <person name="Ohtoshi R."/>
            <person name="Malay A.D."/>
            <person name="Moran D.A.P."/>
            <person name="Tomita M."/>
            <person name="Numata K."/>
            <person name="Arakawa K."/>
        </authorList>
    </citation>
    <scope>NUCLEOTIDE SEQUENCE</scope>
</reference>
<name>A0A8X6NUK0_NEPPI</name>
<evidence type="ECO:0000313" key="3">
    <source>
        <dbReference type="EMBL" id="GFT32643.1"/>
    </source>
</evidence>
<evidence type="ECO:0000256" key="1">
    <source>
        <dbReference type="SAM" id="MobiDB-lite"/>
    </source>
</evidence>
<feature type="non-terminal residue" evidence="3">
    <location>
        <position position="116"/>
    </location>
</feature>
<feature type="region of interest" description="Disordered" evidence="1">
    <location>
        <begin position="1"/>
        <end position="31"/>
    </location>
</feature>
<evidence type="ECO:0000313" key="2">
    <source>
        <dbReference type="EMBL" id="GFS62912.1"/>
    </source>
</evidence>
<gene>
    <name evidence="3" type="ORF">NPIL_208771</name>
    <name evidence="2" type="ORF">NPIL_88891</name>
</gene>
<dbReference type="EMBL" id="BMAW01061728">
    <property type="protein sequence ID" value="GFT32643.1"/>
    <property type="molecule type" value="Genomic_DNA"/>
</dbReference>
<protein>
    <submittedName>
        <fullName evidence="3">Uncharacterized protein</fullName>
    </submittedName>
</protein>
<accession>A0A8X6NUK0</accession>
<proteinExistence type="predicted"/>